<evidence type="ECO:0000256" key="1">
    <source>
        <dbReference type="SAM" id="MobiDB-lite"/>
    </source>
</evidence>
<proteinExistence type="predicted"/>
<reference evidence="2" key="1">
    <citation type="journal article" date="2019" name="bioRxiv">
        <title>The Genome of the Zebra Mussel, Dreissena polymorpha: A Resource for Invasive Species Research.</title>
        <authorList>
            <person name="McCartney M.A."/>
            <person name="Auch B."/>
            <person name="Kono T."/>
            <person name="Mallez S."/>
            <person name="Zhang Y."/>
            <person name="Obille A."/>
            <person name="Becker A."/>
            <person name="Abrahante J.E."/>
            <person name="Garbe J."/>
            <person name="Badalamenti J.P."/>
            <person name="Herman A."/>
            <person name="Mangelson H."/>
            <person name="Liachko I."/>
            <person name="Sullivan S."/>
            <person name="Sone E.D."/>
            <person name="Koren S."/>
            <person name="Silverstein K.A.T."/>
            <person name="Beckman K.B."/>
            <person name="Gohl D.M."/>
        </authorList>
    </citation>
    <scope>NUCLEOTIDE SEQUENCE</scope>
    <source>
        <strain evidence="2">Duluth1</strain>
        <tissue evidence="2">Whole animal</tissue>
    </source>
</reference>
<feature type="region of interest" description="Disordered" evidence="1">
    <location>
        <begin position="26"/>
        <end position="45"/>
    </location>
</feature>
<sequence>MPQELWRSTKIVARHNVVPHWVLTDDEGQSPLKAKAKPDKDQSPLKAKVKADSQHLLVSEVGSVFKSTTDPVIRT</sequence>
<comment type="caution">
    <text evidence="2">The sequence shown here is derived from an EMBL/GenBank/DDBJ whole genome shotgun (WGS) entry which is preliminary data.</text>
</comment>
<organism evidence="2 3">
    <name type="scientific">Dreissena polymorpha</name>
    <name type="common">Zebra mussel</name>
    <name type="synonym">Mytilus polymorpha</name>
    <dbReference type="NCBI Taxonomy" id="45954"/>
    <lineage>
        <taxon>Eukaryota</taxon>
        <taxon>Metazoa</taxon>
        <taxon>Spiralia</taxon>
        <taxon>Lophotrochozoa</taxon>
        <taxon>Mollusca</taxon>
        <taxon>Bivalvia</taxon>
        <taxon>Autobranchia</taxon>
        <taxon>Heteroconchia</taxon>
        <taxon>Euheterodonta</taxon>
        <taxon>Imparidentia</taxon>
        <taxon>Neoheterodontei</taxon>
        <taxon>Myida</taxon>
        <taxon>Dreissenoidea</taxon>
        <taxon>Dreissenidae</taxon>
        <taxon>Dreissena</taxon>
    </lineage>
</organism>
<gene>
    <name evidence="2" type="ORF">DPMN_038153</name>
</gene>
<dbReference type="AlphaFoldDB" id="A0A9D4MEQ2"/>
<reference evidence="2" key="2">
    <citation type="submission" date="2020-11" db="EMBL/GenBank/DDBJ databases">
        <authorList>
            <person name="McCartney M.A."/>
            <person name="Auch B."/>
            <person name="Kono T."/>
            <person name="Mallez S."/>
            <person name="Becker A."/>
            <person name="Gohl D.M."/>
            <person name="Silverstein K.A.T."/>
            <person name="Koren S."/>
            <person name="Bechman K.B."/>
            <person name="Herman A."/>
            <person name="Abrahante J.E."/>
            <person name="Garbe J."/>
        </authorList>
    </citation>
    <scope>NUCLEOTIDE SEQUENCE</scope>
    <source>
        <strain evidence="2">Duluth1</strain>
        <tissue evidence="2">Whole animal</tissue>
    </source>
</reference>
<dbReference type="EMBL" id="JAIWYP010000002">
    <property type="protein sequence ID" value="KAH3874896.1"/>
    <property type="molecule type" value="Genomic_DNA"/>
</dbReference>
<feature type="compositionally biased region" description="Basic and acidic residues" evidence="1">
    <location>
        <begin position="36"/>
        <end position="45"/>
    </location>
</feature>
<accession>A0A9D4MEQ2</accession>
<evidence type="ECO:0000313" key="2">
    <source>
        <dbReference type="EMBL" id="KAH3874896.1"/>
    </source>
</evidence>
<protein>
    <submittedName>
        <fullName evidence="2">Uncharacterized protein</fullName>
    </submittedName>
</protein>
<keyword evidence="3" id="KW-1185">Reference proteome</keyword>
<name>A0A9D4MEQ2_DREPO</name>
<dbReference type="Proteomes" id="UP000828390">
    <property type="component" value="Unassembled WGS sequence"/>
</dbReference>
<evidence type="ECO:0000313" key="3">
    <source>
        <dbReference type="Proteomes" id="UP000828390"/>
    </source>
</evidence>